<evidence type="ECO:0000256" key="2">
    <source>
        <dbReference type="ARBA" id="ARBA00021310"/>
    </source>
</evidence>
<evidence type="ECO:0000259" key="8">
    <source>
        <dbReference type="Pfam" id="PF11967"/>
    </source>
</evidence>
<organism evidence="9 10">
    <name type="scientific">Laceyella tengchongensis</name>
    <dbReference type="NCBI Taxonomy" id="574699"/>
    <lineage>
        <taxon>Bacteria</taxon>
        <taxon>Bacillati</taxon>
        <taxon>Bacillota</taxon>
        <taxon>Bacilli</taxon>
        <taxon>Bacillales</taxon>
        <taxon>Thermoactinomycetaceae</taxon>
        <taxon>Laceyella</taxon>
    </lineage>
</organism>
<evidence type="ECO:0000256" key="6">
    <source>
        <dbReference type="ARBA" id="ARBA00033409"/>
    </source>
</evidence>
<keyword evidence="5 7" id="KW-0234">DNA repair</keyword>
<dbReference type="PANTHER" id="PTHR33991:SF1">
    <property type="entry name" value="DNA REPAIR PROTEIN RECO"/>
    <property type="match status" value="1"/>
</dbReference>
<keyword evidence="3 7" id="KW-0227">DNA damage</keyword>
<proteinExistence type="inferred from homology"/>
<dbReference type="InterPro" id="IPR042242">
    <property type="entry name" value="RecO_C"/>
</dbReference>
<dbReference type="Pfam" id="PF11967">
    <property type="entry name" value="RecO_N"/>
    <property type="match status" value="1"/>
</dbReference>
<dbReference type="NCBIfam" id="TIGR00613">
    <property type="entry name" value="reco"/>
    <property type="match status" value="1"/>
</dbReference>
<dbReference type="AlphaFoldDB" id="A0AA45WLU0"/>
<dbReference type="GO" id="GO:0006302">
    <property type="term" value="P:double-strand break repair"/>
    <property type="evidence" value="ECO:0007669"/>
    <property type="project" value="TreeGrafter"/>
</dbReference>
<dbReference type="EMBL" id="FXTU01000002">
    <property type="protein sequence ID" value="SMP12334.1"/>
    <property type="molecule type" value="Genomic_DNA"/>
</dbReference>
<name>A0AA45WLU0_9BACL</name>
<dbReference type="InterPro" id="IPR012340">
    <property type="entry name" value="NA-bd_OB-fold"/>
</dbReference>
<dbReference type="PANTHER" id="PTHR33991">
    <property type="entry name" value="DNA REPAIR PROTEIN RECO"/>
    <property type="match status" value="1"/>
</dbReference>
<dbReference type="RefSeq" id="WP_284724069.1">
    <property type="nucleotide sequence ID" value="NZ_FXTU01000002.1"/>
</dbReference>
<dbReference type="InterPro" id="IPR037278">
    <property type="entry name" value="ARFGAP/RecO"/>
</dbReference>
<dbReference type="InterPro" id="IPR022572">
    <property type="entry name" value="DNA_rep/recomb_RecO_N"/>
</dbReference>
<evidence type="ECO:0000256" key="7">
    <source>
        <dbReference type="HAMAP-Rule" id="MF_00201"/>
    </source>
</evidence>
<evidence type="ECO:0000256" key="1">
    <source>
        <dbReference type="ARBA" id="ARBA00007452"/>
    </source>
</evidence>
<dbReference type="Pfam" id="PF02565">
    <property type="entry name" value="RecO_C"/>
    <property type="match status" value="1"/>
</dbReference>
<sequence length="250" mass="27651">MLNKFEGIVLKARDYGESHQIVTVFTEFLGKVALMARGSKKTKSRFSAVTEPFTVAHFVSFGGGGIVSLSQADLLDSHHGIRSDLLLTSYGAYWFELIDKSLAEKEPHPAFYRLLKTLLSRLEQGTDPEILTRVIELRILSLAGSAPVLDHCAHCRQDSRPVRFSVTQGGFLCEACAHLDPRGLSVSPAVARILPLLGRLAPERMGEVTVKAETNEQLEALLRAFMQEHLPWECKSHALLDSIRKTWAGG</sequence>
<dbReference type="SUPFAM" id="SSF50249">
    <property type="entry name" value="Nucleic acid-binding proteins"/>
    <property type="match status" value="1"/>
</dbReference>
<evidence type="ECO:0000256" key="3">
    <source>
        <dbReference type="ARBA" id="ARBA00022763"/>
    </source>
</evidence>
<feature type="domain" description="DNA replication/recombination mediator RecO N-terminal" evidence="8">
    <location>
        <begin position="3"/>
        <end position="77"/>
    </location>
</feature>
<gene>
    <name evidence="7" type="primary">recO</name>
    <name evidence="9" type="ORF">SAMN06265361_102356</name>
</gene>
<evidence type="ECO:0000256" key="4">
    <source>
        <dbReference type="ARBA" id="ARBA00023172"/>
    </source>
</evidence>
<dbReference type="Proteomes" id="UP001157946">
    <property type="component" value="Unassembled WGS sequence"/>
</dbReference>
<comment type="function">
    <text evidence="7">Involved in DNA repair and RecF pathway recombination.</text>
</comment>
<evidence type="ECO:0000256" key="5">
    <source>
        <dbReference type="ARBA" id="ARBA00023204"/>
    </source>
</evidence>
<dbReference type="HAMAP" id="MF_00201">
    <property type="entry name" value="RecO"/>
    <property type="match status" value="1"/>
</dbReference>
<keyword evidence="10" id="KW-1185">Reference proteome</keyword>
<dbReference type="InterPro" id="IPR003717">
    <property type="entry name" value="RecO"/>
</dbReference>
<accession>A0AA45WLU0</accession>
<dbReference type="GO" id="GO:0006310">
    <property type="term" value="P:DNA recombination"/>
    <property type="evidence" value="ECO:0007669"/>
    <property type="project" value="UniProtKB-UniRule"/>
</dbReference>
<dbReference type="GO" id="GO:0043590">
    <property type="term" value="C:bacterial nucleoid"/>
    <property type="evidence" value="ECO:0007669"/>
    <property type="project" value="TreeGrafter"/>
</dbReference>
<dbReference type="Gene3D" id="1.20.1440.120">
    <property type="entry name" value="Recombination protein O, C-terminal domain"/>
    <property type="match status" value="1"/>
</dbReference>
<keyword evidence="4 7" id="KW-0233">DNA recombination</keyword>
<dbReference type="Gene3D" id="2.40.50.140">
    <property type="entry name" value="Nucleic acid-binding proteins"/>
    <property type="match status" value="1"/>
</dbReference>
<comment type="similarity">
    <text evidence="1 7">Belongs to the RecO family.</text>
</comment>
<reference evidence="9" key="1">
    <citation type="submission" date="2017-05" db="EMBL/GenBank/DDBJ databases">
        <authorList>
            <person name="Varghese N."/>
            <person name="Submissions S."/>
        </authorList>
    </citation>
    <scope>NUCLEOTIDE SEQUENCE</scope>
    <source>
        <strain evidence="9">DSM 45262</strain>
    </source>
</reference>
<protein>
    <recommendedName>
        <fullName evidence="2 7">DNA repair protein RecO</fullName>
    </recommendedName>
    <alternativeName>
        <fullName evidence="6 7">Recombination protein O</fullName>
    </alternativeName>
</protein>
<dbReference type="SUPFAM" id="SSF57863">
    <property type="entry name" value="ArfGap/RecO-like zinc finger"/>
    <property type="match status" value="1"/>
</dbReference>
<comment type="caution">
    <text evidence="9">The sequence shown here is derived from an EMBL/GenBank/DDBJ whole genome shotgun (WGS) entry which is preliminary data.</text>
</comment>
<evidence type="ECO:0000313" key="10">
    <source>
        <dbReference type="Proteomes" id="UP001157946"/>
    </source>
</evidence>
<evidence type="ECO:0000313" key="9">
    <source>
        <dbReference type="EMBL" id="SMP12334.1"/>
    </source>
</evidence>